<proteinExistence type="predicted"/>
<dbReference type="EnsemblPlants" id="AET1Gv20130800.6">
    <property type="protein sequence ID" value="AET1Gv20130800.6"/>
    <property type="gene ID" value="AET1Gv20130800"/>
</dbReference>
<evidence type="ECO:0000313" key="3">
    <source>
        <dbReference type="Proteomes" id="UP000015105"/>
    </source>
</evidence>
<feature type="region of interest" description="Disordered" evidence="1">
    <location>
        <begin position="1"/>
        <end position="84"/>
    </location>
</feature>
<organism evidence="2 3">
    <name type="scientific">Aegilops tauschii subsp. strangulata</name>
    <name type="common">Goatgrass</name>
    <dbReference type="NCBI Taxonomy" id="200361"/>
    <lineage>
        <taxon>Eukaryota</taxon>
        <taxon>Viridiplantae</taxon>
        <taxon>Streptophyta</taxon>
        <taxon>Embryophyta</taxon>
        <taxon>Tracheophyta</taxon>
        <taxon>Spermatophyta</taxon>
        <taxon>Magnoliopsida</taxon>
        <taxon>Liliopsida</taxon>
        <taxon>Poales</taxon>
        <taxon>Poaceae</taxon>
        <taxon>BOP clade</taxon>
        <taxon>Pooideae</taxon>
        <taxon>Triticodae</taxon>
        <taxon>Triticeae</taxon>
        <taxon>Triticinae</taxon>
        <taxon>Aegilops</taxon>
    </lineage>
</organism>
<dbReference type="Gramene" id="AET1Gv20130800.6">
    <property type="protein sequence ID" value="AET1Gv20130800.6"/>
    <property type="gene ID" value="AET1Gv20130800"/>
</dbReference>
<reference evidence="2" key="5">
    <citation type="journal article" date="2021" name="G3 (Bethesda)">
        <title>Aegilops tauschii genome assembly Aet v5.0 features greater sequence contiguity and improved annotation.</title>
        <authorList>
            <person name="Wang L."/>
            <person name="Zhu T."/>
            <person name="Rodriguez J.C."/>
            <person name="Deal K.R."/>
            <person name="Dubcovsky J."/>
            <person name="McGuire P.E."/>
            <person name="Lux T."/>
            <person name="Spannagl M."/>
            <person name="Mayer K.F.X."/>
            <person name="Baldrich P."/>
            <person name="Meyers B.C."/>
            <person name="Huo N."/>
            <person name="Gu Y.Q."/>
            <person name="Zhou H."/>
            <person name="Devos K.M."/>
            <person name="Bennetzen J.L."/>
            <person name="Unver T."/>
            <person name="Budak H."/>
            <person name="Gulick P.J."/>
            <person name="Galiba G."/>
            <person name="Kalapos B."/>
            <person name="Nelson D.R."/>
            <person name="Li P."/>
            <person name="You F.M."/>
            <person name="Luo M.C."/>
            <person name="Dvorak J."/>
        </authorList>
    </citation>
    <scope>NUCLEOTIDE SEQUENCE [LARGE SCALE GENOMIC DNA]</scope>
    <source>
        <strain evidence="2">cv. AL8/78</strain>
    </source>
</reference>
<name>A0A452XRB9_AEGTS</name>
<protein>
    <submittedName>
        <fullName evidence="2">Uncharacterized protein</fullName>
    </submittedName>
</protein>
<reference evidence="3" key="1">
    <citation type="journal article" date="2014" name="Science">
        <title>Ancient hybridizations among the ancestral genomes of bread wheat.</title>
        <authorList>
            <consortium name="International Wheat Genome Sequencing Consortium,"/>
            <person name="Marcussen T."/>
            <person name="Sandve S.R."/>
            <person name="Heier L."/>
            <person name="Spannagl M."/>
            <person name="Pfeifer M."/>
            <person name="Jakobsen K.S."/>
            <person name="Wulff B.B."/>
            <person name="Steuernagel B."/>
            <person name="Mayer K.F."/>
            <person name="Olsen O.A."/>
        </authorList>
    </citation>
    <scope>NUCLEOTIDE SEQUENCE [LARGE SCALE GENOMIC DNA]</scope>
    <source>
        <strain evidence="3">cv. AL8/78</strain>
    </source>
</reference>
<evidence type="ECO:0000313" key="2">
    <source>
        <dbReference type="EnsemblPlants" id="AET1Gv20130800.6"/>
    </source>
</evidence>
<reference evidence="3" key="2">
    <citation type="journal article" date="2017" name="Nat. Plants">
        <title>The Aegilops tauschii genome reveals multiple impacts of transposons.</title>
        <authorList>
            <person name="Zhao G."/>
            <person name="Zou C."/>
            <person name="Li K."/>
            <person name="Wang K."/>
            <person name="Li T."/>
            <person name="Gao L."/>
            <person name="Zhang X."/>
            <person name="Wang H."/>
            <person name="Yang Z."/>
            <person name="Liu X."/>
            <person name="Jiang W."/>
            <person name="Mao L."/>
            <person name="Kong X."/>
            <person name="Jiao Y."/>
            <person name="Jia J."/>
        </authorList>
    </citation>
    <scope>NUCLEOTIDE SEQUENCE [LARGE SCALE GENOMIC DNA]</scope>
    <source>
        <strain evidence="3">cv. AL8/78</strain>
    </source>
</reference>
<accession>A0A452XRB9</accession>
<dbReference type="Proteomes" id="UP000015105">
    <property type="component" value="Chromosome 1D"/>
</dbReference>
<reference evidence="2" key="4">
    <citation type="submission" date="2019-03" db="UniProtKB">
        <authorList>
            <consortium name="EnsemblPlants"/>
        </authorList>
    </citation>
    <scope>IDENTIFICATION</scope>
</reference>
<sequence>MQKKEAKAQVEPTAHLRATSGPTSCTPRRAEHEQQHRPRPRTAHTPGTHISETRAPRALHHAITTTSLPLPPTARFRSSANESSISAGRLLRSIRFLLCPFSSVLPPLRRRRLVHLRR</sequence>
<keyword evidence="3" id="KW-1185">Reference proteome</keyword>
<dbReference type="AlphaFoldDB" id="A0A452XRB9"/>
<reference evidence="2" key="3">
    <citation type="journal article" date="2017" name="Nature">
        <title>Genome sequence of the progenitor of the wheat D genome Aegilops tauschii.</title>
        <authorList>
            <person name="Luo M.C."/>
            <person name="Gu Y.Q."/>
            <person name="Puiu D."/>
            <person name="Wang H."/>
            <person name="Twardziok S.O."/>
            <person name="Deal K.R."/>
            <person name="Huo N."/>
            <person name="Zhu T."/>
            <person name="Wang L."/>
            <person name="Wang Y."/>
            <person name="McGuire P.E."/>
            <person name="Liu S."/>
            <person name="Long H."/>
            <person name="Ramasamy R.K."/>
            <person name="Rodriguez J.C."/>
            <person name="Van S.L."/>
            <person name="Yuan L."/>
            <person name="Wang Z."/>
            <person name="Xia Z."/>
            <person name="Xiao L."/>
            <person name="Anderson O.D."/>
            <person name="Ouyang S."/>
            <person name="Liang Y."/>
            <person name="Zimin A.V."/>
            <person name="Pertea G."/>
            <person name="Qi P."/>
            <person name="Bennetzen J.L."/>
            <person name="Dai X."/>
            <person name="Dawson M.W."/>
            <person name="Muller H.G."/>
            <person name="Kugler K."/>
            <person name="Rivarola-Duarte L."/>
            <person name="Spannagl M."/>
            <person name="Mayer K.F.X."/>
            <person name="Lu F.H."/>
            <person name="Bevan M.W."/>
            <person name="Leroy P."/>
            <person name="Li P."/>
            <person name="You F.M."/>
            <person name="Sun Q."/>
            <person name="Liu Z."/>
            <person name="Lyons E."/>
            <person name="Wicker T."/>
            <person name="Salzberg S.L."/>
            <person name="Devos K.M."/>
            <person name="Dvorak J."/>
        </authorList>
    </citation>
    <scope>NUCLEOTIDE SEQUENCE [LARGE SCALE GENOMIC DNA]</scope>
    <source>
        <strain evidence="2">cv. AL8/78</strain>
    </source>
</reference>
<evidence type="ECO:0000256" key="1">
    <source>
        <dbReference type="SAM" id="MobiDB-lite"/>
    </source>
</evidence>